<feature type="compositionally biased region" description="Basic and acidic residues" evidence="1">
    <location>
        <begin position="50"/>
        <end position="68"/>
    </location>
</feature>
<comment type="caution">
    <text evidence="2">The sequence shown here is derived from an EMBL/GenBank/DDBJ whole genome shotgun (WGS) entry which is preliminary data.</text>
</comment>
<sequence length="178" mass="20315">MGHDLREGAREEREQKRQKRANTRREAAVRAIISRDSSRVCRGLANAGVKKQEEKGGRERKKEKETRRAKESASIVWIPAYSNNSDYSHYPFRTVLVFTCPLLMNVQTLSRATNGDQLGNVVDREDQVPPFNVVGDRLRPRYLSQIDDSLQNTNPPTLDAEAREKATWNQLPLRRAAA</sequence>
<feature type="region of interest" description="Disordered" evidence="1">
    <location>
        <begin position="45"/>
        <end position="68"/>
    </location>
</feature>
<feature type="region of interest" description="Disordered" evidence="1">
    <location>
        <begin position="1"/>
        <end position="27"/>
    </location>
</feature>
<organism evidence="2 3">
    <name type="scientific">Aspergillus pseudodeflectus</name>
    <dbReference type="NCBI Taxonomy" id="176178"/>
    <lineage>
        <taxon>Eukaryota</taxon>
        <taxon>Fungi</taxon>
        <taxon>Dikarya</taxon>
        <taxon>Ascomycota</taxon>
        <taxon>Pezizomycotina</taxon>
        <taxon>Eurotiomycetes</taxon>
        <taxon>Eurotiomycetidae</taxon>
        <taxon>Eurotiales</taxon>
        <taxon>Aspergillaceae</taxon>
        <taxon>Aspergillus</taxon>
        <taxon>Aspergillus subgen. Nidulantes</taxon>
    </lineage>
</organism>
<reference evidence="2 3" key="1">
    <citation type="submission" date="2024-07" db="EMBL/GenBank/DDBJ databases">
        <title>Section-level genome sequencing and comparative genomics of Aspergillus sections Usti and Cavernicolus.</title>
        <authorList>
            <consortium name="Lawrence Berkeley National Laboratory"/>
            <person name="Nybo J.L."/>
            <person name="Vesth T.C."/>
            <person name="Theobald S."/>
            <person name="Frisvad J.C."/>
            <person name="Larsen T.O."/>
            <person name="Kjaerboelling I."/>
            <person name="Rothschild-Mancinelli K."/>
            <person name="Lyhne E.K."/>
            <person name="Kogle M.E."/>
            <person name="Barry K."/>
            <person name="Clum A."/>
            <person name="Na H."/>
            <person name="Ledsgaard L."/>
            <person name="Lin J."/>
            <person name="Lipzen A."/>
            <person name="Kuo A."/>
            <person name="Riley R."/>
            <person name="Mondo S."/>
            <person name="LaButti K."/>
            <person name="Haridas S."/>
            <person name="Pangalinan J."/>
            <person name="Salamov A.A."/>
            <person name="Simmons B.A."/>
            <person name="Magnuson J.K."/>
            <person name="Chen J."/>
            <person name="Drula E."/>
            <person name="Henrissat B."/>
            <person name="Wiebenga A."/>
            <person name="Lubbers R.J."/>
            <person name="Gomes A.C."/>
            <person name="Macurrencykelacurrency M.R."/>
            <person name="Stajich J."/>
            <person name="Grigoriev I.V."/>
            <person name="Mortensen U.H."/>
            <person name="De vries R.P."/>
            <person name="Baker S.E."/>
            <person name="Andersen M.R."/>
        </authorList>
    </citation>
    <scope>NUCLEOTIDE SEQUENCE [LARGE SCALE GENOMIC DNA]</scope>
    <source>
        <strain evidence="2 3">CBS 756.74</strain>
    </source>
</reference>
<protein>
    <submittedName>
        <fullName evidence="2">Uncharacterized protein</fullName>
    </submittedName>
</protein>
<dbReference type="GeneID" id="98151397"/>
<evidence type="ECO:0000313" key="2">
    <source>
        <dbReference type="EMBL" id="KAL2846307.1"/>
    </source>
</evidence>
<evidence type="ECO:0000313" key="3">
    <source>
        <dbReference type="Proteomes" id="UP001610444"/>
    </source>
</evidence>
<dbReference type="RefSeq" id="XP_070897122.1">
    <property type="nucleotide sequence ID" value="XM_071036233.1"/>
</dbReference>
<dbReference type="Proteomes" id="UP001610444">
    <property type="component" value="Unassembled WGS sequence"/>
</dbReference>
<keyword evidence="3" id="KW-1185">Reference proteome</keyword>
<dbReference type="EMBL" id="JBFXLR010000033">
    <property type="protein sequence ID" value="KAL2846307.1"/>
    <property type="molecule type" value="Genomic_DNA"/>
</dbReference>
<name>A0ABR4K1V6_9EURO</name>
<accession>A0ABR4K1V6</accession>
<gene>
    <name evidence="2" type="ORF">BJX68DRAFT_127719</name>
</gene>
<proteinExistence type="predicted"/>
<feature type="compositionally biased region" description="Basic and acidic residues" evidence="1">
    <location>
        <begin position="1"/>
        <end position="15"/>
    </location>
</feature>
<evidence type="ECO:0000256" key="1">
    <source>
        <dbReference type="SAM" id="MobiDB-lite"/>
    </source>
</evidence>